<dbReference type="EMBL" id="NEVH01008206">
    <property type="protein sequence ID" value="PNF34741.1"/>
    <property type="molecule type" value="Genomic_DNA"/>
</dbReference>
<reference evidence="1 2" key="1">
    <citation type="submission" date="2017-12" db="EMBL/GenBank/DDBJ databases">
        <title>Hemimetabolous genomes reveal molecular basis of termite eusociality.</title>
        <authorList>
            <person name="Harrison M.C."/>
            <person name="Jongepier E."/>
            <person name="Robertson H.M."/>
            <person name="Arning N."/>
            <person name="Bitard-Feildel T."/>
            <person name="Chao H."/>
            <person name="Childers C.P."/>
            <person name="Dinh H."/>
            <person name="Doddapaneni H."/>
            <person name="Dugan S."/>
            <person name="Gowin J."/>
            <person name="Greiner C."/>
            <person name="Han Y."/>
            <person name="Hu H."/>
            <person name="Hughes D.S.T."/>
            <person name="Huylmans A.-K."/>
            <person name="Kemena C."/>
            <person name="Kremer L.P.M."/>
            <person name="Lee S.L."/>
            <person name="Lopez-Ezquerra A."/>
            <person name="Mallet L."/>
            <person name="Monroy-Kuhn J.M."/>
            <person name="Moser A."/>
            <person name="Murali S.C."/>
            <person name="Muzny D.M."/>
            <person name="Otani S."/>
            <person name="Piulachs M.-D."/>
            <person name="Poelchau M."/>
            <person name="Qu J."/>
            <person name="Schaub F."/>
            <person name="Wada-Katsumata A."/>
            <person name="Worley K.C."/>
            <person name="Xie Q."/>
            <person name="Ylla G."/>
            <person name="Poulsen M."/>
            <person name="Gibbs R.A."/>
            <person name="Schal C."/>
            <person name="Richards S."/>
            <person name="Belles X."/>
            <person name="Korb J."/>
            <person name="Bornberg-Bauer E."/>
        </authorList>
    </citation>
    <scope>NUCLEOTIDE SEQUENCE [LARGE SCALE GENOMIC DNA]</scope>
    <source>
        <tissue evidence="1">Whole body</tissue>
    </source>
</reference>
<dbReference type="InParanoid" id="A0A2J7R1N8"/>
<keyword evidence="2" id="KW-1185">Reference proteome</keyword>
<dbReference type="Proteomes" id="UP000235965">
    <property type="component" value="Unassembled WGS sequence"/>
</dbReference>
<dbReference type="AlphaFoldDB" id="A0A2J7R1N8"/>
<gene>
    <name evidence="1" type="ORF">B7P43_G05477</name>
</gene>
<protein>
    <submittedName>
        <fullName evidence="1">Uncharacterized protein</fullName>
    </submittedName>
</protein>
<comment type="caution">
    <text evidence="1">The sequence shown here is derived from an EMBL/GenBank/DDBJ whole genome shotgun (WGS) entry which is preliminary data.</text>
</comment>
<sequence length="57" mass="6830">MVKKDMTLELKYFKYHGVSTFFTEKEFDVERNEQLTSVNCEKLAIVINCDYGRPFSW</sequence>
<proteinExistence type="predicted"/>
<accession>A0A2J7R1N8</accession>
<evidence type="ECO:0000313" key="1">
    <source>
        <dbReference type="EMBL" id="PNF34741.1"/>
    </source>
</evidence>
<name>A0A2J7R1N8_9NEOP</name>
<organism evidence="1 2">
    <name type="scientific">Cryptotermes secundus</name>
    <dbReference type="NCBI Taxonomy" id="105785"/>
    <lineage>
        <taxon>Eukaryota</taxon>
        <taxon>Metazoa</taxon>
        <taxon>Ecdysozoa</taxon>
        <taxon>Arthropoda</taxon>
        <taxon>Hexapoda</taxon>
        <taxon>Insecta</taxon>
        <taxon>Pterygota</taxon>
        <taxon>Neoptera</taxon>
        <taxon>Polyneoptera</taxon>
        <taxon>Dictyoptera</taxon>
        <taxon>Blattodea</taxon>
        <taxon>Blattoidea</taxon>
        <taxon>Termitoidae</taxon>
        <taxon>Kalotermitidae</taxon>
        <taxon>Cryptotermitinae</taxon>
        <taxon>Cryptotermes</taxon>
    </lineage>
</organism>
<evidence type="ECO:0000313" key="2">
    <source>
        <dbReference type="Proteomes" id="UP000235965"/>
    </source>
</evidence>